<reference evidence="7" key="1">
    <citation type="submission" date="2022-07" db="EMBL/GenBank/DDBJ databases">
        <title>Phylogenomic reconstructions and comparative analyses of Kickxellomycotina fungi.</title>
        <authorList>
            <person name="Reynolds N.K."/>
            <person name="Stajich J.E."/>
            <person name="Barry K."/>
            <person name="Grigoriev I.V."/>
            <person name="Crous P."/>
            <person name="Smith M.E."/>
        </authorList>
    </citation>
    <scope>NUCLEOTIDE SEQUENCE</scope>
    <source>
        <strain evidence="7">NBRC 105413</strain>
    </source>
</reference>
<organism evidence="7 8">
    <name type="scientific">Coemansia asiatica</name>
    <dbReference type="NCBI Taxonomy" id="1052880"/>
    <lineage>
        <taxon>Eukaryota</taxon>
        <taxon>Fungi</taxon>
        <taxon>Fungi incertae sedis</taxon>
        <taxon>Zoopagomycota</taxon>
        <taxon>Kickxellomycotina</taxon>
        <taxon>Kickxellomycetes</taxon>
        <taxon>Kickxellales</taxon>
        <taxon>Kickxellaceae</taxon>
        <taxon>Coemansia</taxon>
    </lineage>
</organism>
<dbReference type="AlphaFoldDB" id="A0A9W7XS52"/>
<evidence type="ECO:0000256" key="1">
    <source>
        <dbReference type="ARBA" id="ARBA00004370"/>
    </source>
</evidence>
<evidence type="ECO:0000256" key="3">
    <source>
        <dbReference type="ARBA" id="ARBA00022692"/>
    </source>
</evidence>
<keyword evidence="5 6" id="KW-0472">Membrane</keyword>
<dbReference type="GO" id="GO:0016020">
    <property type="term" value="C:membrane"/>
    <property type="evidence" value="ECO:0007669"/>
    <property type="project" value="UniProtKB-SubCell"/>
</dbReference>
<dbReference type="Proteomes" id="UP001145021">
    <property type="component" value="Unassembled WGS sequence"/>
</dbReference>
<comment type="caution">
    <text evidence="7">The sequence shown here is derived from an EMBL/GenBank/DDBJ whole genome shotgun (WGS) entry which is preliminary data.</text>
</comment>
<name>A0A9W7XS52_9FUNG</name>
<keyword evidence="8" id="KW-1185">Reference proteome</keyword>
<proteinExistence type="inferred from homology"/>
<dbReference type="Pfam" id="PF03647">
    <property type="entry name" value="Tmemb_14"/>
    <property type="match status" value="1"/>
</dbReference>
<evidence type="ECO:0000256" key="2">
    <source>
        <dbReference type="ARBA" id="ARBA00007590"/>
    </source>
</evidence>
<keyword evidence="3 6" id="KW-0812">Transmembrane</keyword>
<comment type="similarity">
    <text evidence="2">Belongs to the TMEM14 family.</text>
</comment>
<feature type="transmembrane region" description="Helical" evidence="6">
    <location>
        <begin position="30"/>
        <end position="49"/>
    </location>
</feature>
<dbReference type="InterPro" id="IPR044890">
    <property type="entry name" value="TMEM14_sf"/>
</dbReference>
<dbReference type="PANTHER" id="PTHR12668:SF43">
    <property type="entry name" value="TRANSMEMBRANE PROTEIN 14 HOMOLOG"/>
    <property type="match status" value="1"/>
</dbReference>
<gene>
    <name evidence="7" type="primary">TMEM14C</name>
    <name evidence="7" type="ORF">LPJ64_000085</name>
</gene>
<evidence type="ECO:0000313" key="8">
    <source>
        <dbReference type="Proteomes" id="UP001145021"/>
    </source>
</evidence>
<keyword evidence="4 6" id="KW-1133">Transmembrane helix</keyword>
<dbReference type="InterPro" id="IPR005349">
    <property type="entry name" value="TMEM14"/>
</dbReference>
<dbReference type="PANTHER" id="PTHR12668">
    <property type="entry name" value="TRANSMEMBRANE PROTEIN 14, 15"/>
    <property type="match status" value="1"/>
</dbReference>
<sequence length="102" mass="10726">MVADVVGLSFGILIVVGGVMGFLKSNSTASLISGLVFGALITVTTQYAATHAQGFSLLPATVCLVLGLIMGSRFLESKKFMPAGMVATLALPMSVRYFLKYF</sequence>
<evidence type="ECO:0000256" key="5">
    <source>
        <dbReference type="ARBA" id="ARBA00023136"/>
    </source>
</evidence>
<dbReference type="Gene3D" id="1.10.10.1740">
    <property type="entry name" value="Transmembrane protein 14-like"/>
    <property type="match status" value="1"/>
</dbReference>
<protein>
    <submittedName>
        <fullName evidence="7">Transmembrane protein 14C</fullName>
    </submittedName>
</protein>
<feature type="transmembrane region" description="Helical" evidence="6">
    <location>
        <begin position="6"/>
        <end position="23"/>
    </location>
</feature>
<accession>A0A9W7XS52</accession>
<comment type="subcellular location">
    <subcellularLocation>
        <location evidence="1">Membrane</location>
    </subcellularLocation>
</comment>
<evidence type="ECO:0000313" key="7">
    <source>
        <dbReference type="EMBL" id="KAJ1648631.1"/>
    </source>
</evidence>
<evidence type="ECO:0000256" key="4">
    <source>
        <dbReference type="ARBA" id="ARBA00022989"/>
    </source>
</evidence>
<evidence type="ECO:0000256" key="6">
    <source>
        <dbReference type="SAM" id="Phobius"/>
    </source>
</evidence>
<feature type="transmembrane region" description="Helical" evidence="6">
    <location>
        <begin position="55"/>
        <end position="75"/>
    </location>
</feature>
<dbReference type="EMBL" id="JANBOH010000002">
    <property type="protein sequence ID" value="KAJ1648631.1"/>
    <property type="molecule type" value="Genomic_DNA"/>
</dbReference>